<evidence type="ECO:0000256" key="1">
    <source>
        <dbReference type="ARBA" id="ARBA00004141"/>
    </source>
</evidence>
<organism evidence="7 8">
    <name type="scientific">Citrus x changshan-huyou</name>
    <dbReference type="NCBI Taxonomy" id="2935761"/>
    <lineage>
        <taxon>Eukaryota</taxon>
        <taxon>Viridiplantae</taxon>
        <taxon>Streptophyta</taxon>
        <taxon>Embryophyta</taxon>
        <taxon>Tracheophyta</taxon>
        <taxon>Spermatophyta</taxon>
        <taxon>Magnoliopsida</taxon>
        <taxon>eudicotyledons</taxon>
        <taxon>Gunneridae</taxon>
        <taxon>Pentapetalae</taxon>
        <taxon>rosids</taxon>
        <taxon>malvids</taxon>
        <taxon>Sapindales</taxon>
        <taxon>Rutaceae</taxon>
        <taxon>Aurantioideae</taxon>
        <taxon>Citrus</taxon>
    </lineage>
</organism>
<feature type="transmembrane region" description="Helical" evidence="6">
    <location>
        <begin position="107"/>
        <end position="134"/>
    </location>
</feature>
<dbReference type="Pfam" id="PF00854">
    <property type="entry name" value="PTR2"/>
    <property type="match status" value="1"/>
</dbReference>
<keyword evidence="3 6" id="KW-0812">Transmembrane</keyword>
<evidence type="ECO:0000256" key="3">
    <source>
        <dbReference type="ARBA" id="ARBA00022692"/>
    </source>
</evidence>
<dbReference type="SUPFAM" id="SSF103473">
    <property type="entry name" value="MFS general substrate transporter"/>
    <property type="match status" value="1"/>
</dbReference>
<comment type="caution">
    <text evidence="7">The sequence shown here is derived from an EMBL/GenBank/DDBJ whole genome shotgun (WGS) entry which is preliminary data.</text>
</comment>
<evidence type="ECO:0000256" key="2">
    <source>
        <dbReference type="ARBA" id="ARBA00005982"/>
    </source>
</evidence>
<feature type="transmembrane region" description="Helical" evidence="6">
    <location>
        <begin position="344"/>
        <end position="362"/>
    </location>
</feature>
<dbReference type="EMBL" id="JBCGBO010000005">
    <property type="protein sequence ID" value="KAK9201445.1"/>
    <property type="molecule type" value="Genomic_DNA"/>
</dbReference>
<dbReference type="InterPro" id="IPR000109">
    <property type="entry name" value="POT_fam"/>
</dbReference>
<feature type="transmembrane region" description="Helical" evidence="6">
    <location>
        <begin position="201"/>
        <end position="222"/>
    </location>
</feature>
<dbReference type="Proteomes" id="UP001428341">
    <property type="component" value="Unassembled WGS sequence"/>
</dbReference>
<dbReference type="CDD" id="cd17417">
    <property type="entry name" value="MFS_NPF5"/>
    <property type="match status" value="1"/>
</dbReference>
<dbReference type="AlphaFoldDB" id="A0AAP0MER7"/>
<protein>
    <recommendedName>
        <fullName evidence="9">Protein NRT1/ PTR FAMILY 5.2-like</fullName>
    </recommendedName>
</protein>
<keyword evidence="5 6" id="KW-0472">Membrane</keyword>
<feature type="transmembrane region" description="Helical" evidence="6">
    <location>
        <begin position="382"/>
        <end position="402"/>
    </location>
</feature>
<keyword evidence="8" id="KW-1185">Reference proteome</keyword>
<dbReference type="PANTHER" id="PTHR11654">
    <property type="entry name" value="OLIGOPEPTIDE TRANSPORTER-RELATED"/>
    <property type="match status" value="1"/>
</dbReference>
<feature type="transmembrane region" description="Helical" evidence="6">
    <location>
        <begin position="234"/>
        <end position="253"/>
    </location>
</feature>
<dbReference type="GO" id="GO:0042937">
    <property type="term" value="F:tripeptide transmembrane transporter activity"/>
    <property type="evidence" value="ECO:0007669"/>
    <property type="project" value="InterPro"/>
</dbReference>
<proteinExistence type="inferred from homology"/>
<sequence length="607" mass="67414">MATLKLGEEKGAADGREDYTQDGTVDLKGKPVLRSNTGRWKACSFIVGYEVFERMAYYGIASNLVLYLTNKLREGTVKSANNVTNWVGTVWMTPILGAYIADAFLGRYWTFVLASAIYFSGMSLLTLAVSVPALKPPSCGHGIKIEDCHKKASALQKGIFYCALYIIAIGTGGTKPNISTMGADQFDDFEPKERKQKLSFFNWWMFSIFFGTLFSNTFLIYIQDNVGWSLGYGLPTIGLLVSILVFLVGTPFYRHKLPSGSPMTRIAQVIVAAVRKWKEPVPTDPKELHELSLEEYSKSNKFRIDHTPSLSRFLDKAAVKTGPSSPWMLSPVTQVEETKQMVKMLPILIATLIPSAAVAQGGTLFIKQGATLNRSMGPHFKIPPACLTAFITIFMLVTIVIYDRYMVPFLRRYTKNPRGITLLQRMGIGLVLHVVIMLTACFVERKRLHVARTEGTLGKEDIVPLTIFILLPQFALMGVADNFVEVAKLEFFYDQAPEGMKSLGTSYFTTSLGVGHFLSSVLLTTVSDVTKRNGHRGWVLDNLNISHLDYYYALLAILSFLNLLFYFLVAKLFVYNVDVESKRDLQEAIDAAAHSKGLAAEAGTGFG</sequence>
<dbReference type="InterPro" id="IPR044739">
    <property type="entry name" value="NRT1/PTR"/>
</dbReference>
<name>A0AAP0MER7_9ROSI</name>
<evidence type="ECO:0000256" key="4">
    <source>
        <dbReference type="ARBA" id="ARBA00022989"/>
    </source>
</evidence>
<accession>A0AAP0MER7</accession>
<evidence type="ECO:0000313" key="7">
    <source>
        <dbReference type="EMBL" id="KAK9201445.1"/>
    </source>
</evidence>
<feature type="transmembrane region" description="Helical" evidence="6">
    <location>
        <begin position="505"/>
        <end position="526"/>
    </location>
</feature>
<evidence type="ECO:0000256" key="6">
    <source>
        <dbReference type="SAM" id="Phobius"/>
    </source>
</evidence>
<gene>
    <name evidence="7" type="ORF">WN944_016648</name>
</gene>
<feature type="transmembrane region" description="Helical" evidence="6">
    <location>
        <begin position="462"/>
        <end position="484"/>
    </location>
</feature>
<dbReference type="Gene3D" id="1.20.1250.20">
    <property type="entry name" value="MFS general substrate transporter like domains"/>
    <property type="match status" value="1"/>
</dbReference>
<evidence type="ECO:0000313" key="8">
    <source>
        <dbReference type="Proteomes" id="UP001428341"/>
    </source>
</evidence>
<dbReference type="GO" id="GO:0016020">
    <property type="term" value="C:membrane"/>
    <property type="evidence" value="ECO:0007669"/>
    <property type="project" value="UniProtKB-SubCell"/>
</dbReference>
<keyword evidence="4 6" id="KW-1133">Transmembrane helix</keyword>
<feature type="transmembrane region" description="Helical" evidence="6">
    <location>
        <begin position="422"/>
        <end position="442"/>
    </location>
</feature>
<feature type="transmembrane region" description="Helical" evidence="6">
    <location>
        <begin position="83"/>
        <end position="101"/>
    </location>
</feature>
<reference evidence="7 8" key="1">
    <citation type="submission" date="2024-05" db="EMBL/GenBank/DDBJ databases">
        <title>Haplotype-resolved chromosome-level genome assembly of Huyou (Citrus changshanensis).</title>
        <authorList>
            <person name="Miao C."/>
            <person name="Chen W."/>
            <person name="Wu Y."/>
            <person name="Wang L."/>
            <person name="Zhao S."/>
            <person name="Grierson D."/>
            <person name="Xu C."/>
            <person name="Chen K."/>
        </authorList>
    </citation>
    <scope>NUCLEOTIDE SEQUENCE [LARGE SCALE GENOMIC DNA]</scope>
    <source>
        <strain evidence="7">01-14</strain>
        <tissue evidence="7">Leaf</tissue>
    </source>
</reference>
<comment type="subcellular location">
    <subcellularLocation>
        <location evidence="1">Membrane</location>
        <topology evidence="1">Multi-pass membrane protein</topology>
    </subcellularLocation>
</comment>
<comment type="similarity">
    <text evidence="2">Belongs to the major facilitator superfamily. Proton-dependent oligopeptide transporter (POT/PTR) (TC 2.A.17) family.</text>
</comment>
<dbReference type="GO" id="GO:0071916">
    <property type="term" value="F:dipeptide transmembrane transporter activity"/>
    <property type="evidence" value="ECO:0007669"/>
    <property type="project" value="InterPro"/>
</dbReference>
<feature type="transmembrane region" description="Helical" evidence="6">
    <location>
        <begin position="550"/>
        <end position="574"/>
    </location>
</feature>
<evidence type="ECO:0008006" key="9">
    <source>
        <dbReference type="Google" id="ProtNLM"/>
    </source>
</evidence>
<dbReference type="InterPro" id="IPR036259">
    <property type="entry name" value="MFS_trans_sf"/>
</dbReference>
<evidence type="ECO:0000256" key="5">
    <source>
        <dbReference type="ARBA" id="ARBA00023136"/>
    </source>
</evidence>